<dbReference type="RefSeq" id="WP_103875094.1">
    <property type="nucleotide sequence ID" value="NZ_FNUY01000013.1"/>
</dbReference>
<dbReference type="OrthoDB" id="8161939at2"/>
<gene>
    <name evidence="2" type="ORF">SAMN04488115_11369</name>
</gene>
<proteinExistence type="predicted"/>
<evidence type="ECO:0000313" key="3">
    <source>
        <dbReference type="Proteomes" id="UP000236743"/>
    </source>
</evidence>
<dbReference type="Proteomes" id="UP000236743">
    <property type="component" value="Unassembled WGS sequence"/>
</dbReference>
<sequence>MDNILAWLLRQMRRARFVFSGLYVVVAAGFLYADPRAGWTWFIIIAGALLCLLFWGLVGFWTSVFTHRQGRDGAGGTGHG</sequence>
<keyword evidence="3" id="KW-1185">Reference proteome</keyword>
<dbReference type="AlphaFoldDB" id="A0A1H6CXY1"/>
<reference evidence="2 3" key="1">
    <citation type="submission" date="2016-10" db="EMBL/GenBank/DDBJ databases">
        <authorList>
            <person name="de Groot N.N."/>
        </authorList>
    </citation>
    <scope>NUCLEOTIDE SEQUENCE [LARGE SCALE GENOMIC DNA]</scope>
    <source>
        <strain evidence="2 3">DSM 26656</strain>
    </source>
</reference>
<keyword evidence="1" id="KW-1133">Transmembrane helix</keyword>
<evidence type="ECO:0000313" key="2">
    <source>
        <dbReference type="EMBL" id="SEG77912.1"/>
    </source>
</evidence>
<name>A0A1H6CXY1_9HYPH</name>
<organism evidence="2 3">
    <name type="scientific">Bosea lathyri</name>
    <dbReference type="NCBI Taxonomy" id="1036778"/>
    <lineage>
        <taxon>Bacteria</taxon>
        <taxon>Pseudomonadati</taxon>
        <taxon>Pseudomonadota</taxon>
        <taxon>Alphaproteobacteria</taxon>
        <taxon>Hyphomicrobiales</taxon>
        <taxon>Boseaceae</taxon>
        <taxon>Bosea</taxon>
    </lineage>
</organism>
<protein>
    <submittedName>
        <fullName evidence="2">Uncharacterized protein</fullName>
    </submittedName>
</protein>
<feature type="transmembrane region" description="Helical" evidence="1">
    <location>
        <begin position="39"/>
        <end position="61"/>
    </location>
</feature>
<dbReference type="EMBL" id="FNUY01000013">
    <property type="protein sequence ID" value="SEG77912.1"/>
    <property type="molecule type" value="Genomic_DNA"/>
</dbReference>
<keyword evidence="1" id="KW-0472">Membrane</keyword>
<feature type="transmembrane region" description="Helical" evidence="1">
    <location>
        <begin position="15"/>
        <end position="33"/>
    </location>
</feature>
<evidence type="ECO:0000256" key="1">
    <source>
        <dbReference type="SAM" id="Phobius"/>
    </source>
</evidence>
<accession>A0A1H6CXY1</accession>
<keyword evidence="1" id="KW-0812">Transmembrane</keyword>